<dbReference type="EMBL" id="CP142730">
    <property type="protein sequence ID" value="WUR03639.1"/>
    <property type="molecule type" value="Genomic_DNA"/>
</dbReference>
<sequence length="471" mass="53645">MKFEQCFSGLFYLFLGVKNASDSMSDILHDMINSNLTKDQLCDSLDNKVGGNGLSLLTVRIYSELFWETITNHKIFKDMVQNDVSIYSFVNLRYLLKDGYVELIRQLFRIIKWDPYSLDFLSMSEKKFIYELVEGTLHYYNVLRLCYKDIINNSNSTKETIENIITENTCFLPKDANGQFSSFVYKMCDGLYPYYMLCYQDLWMNYTLNDLRNNFNSLSKSECTDNALVFKNITDYVNSKMNNITEDLKIQPLHMYTEENTSYNGKNGIKLMDKKESTSKKSESSKGSTSKESASKKSGSSLGSTSKHSVSSKGVTSKKSVSSEFKDGSSLDVGVGSAAFSSTAYDTTDITEPLKETNSSSFSDVEGTNALTNTYVIRDKFDNPVRELAFQEKFGLPVDFTAQDVRLYVFSDGFTVCCANQEPESSNIQTNSFHQLKYTRMFDRPIREVYMEVVEGTVLVVGEFADYDYPQ</sequence>
<evidence type="ECO:0000313" key="3">
    <source>
        <dbReference type="Proteomes" id="UP001334084"/>
    </source>
</evidence>
<dbReference type="RefSeq" id="XP_065329784.1">
    <property type="nucleotide sequence ID" value="XM_065473712.1"/>
</dbReference>
<keyword evidence="3" id="KW-1185">Reference proteome</keyword>
<reference evidence="2" key="1">
    <citation type="journal article" date="2024" name="BMC Genomics">
        <title>Functional annotation of a divergent genome using sequence and structure-based similarity.</title>
        <authorList>
            <person name="Svedberg D."/>
            <person name="Winiger R.R."/>
            <person name="Berg A."/>
            <person name="Sharma H."/>
            <person name="Tellgren-Roth C."/>
            <person name="Debrunner-Vossbrinck B.A."/>
            <person name="Vossbrinck C.R."/>
            <person name="Barandun J."/>
        </authorList>
    </citation>
    <scope>NUCLEOTIDE SEQUENCE</scope>
    <source>
        <strain evidence="2">Illinois isolate</strain>
    </source>
</reference>
<dbReference type="Proteomes" id="UP001334084">
    <property type="component" value="Chromosome 5"/>
</dbReference>
<evidence type="ECO:0000256" key="1">
    <source>
        <dbReference type="SAM" id="MobiDB-lite"/>
    </source>
</evidence>
<name>A0AAX4JCF5_9MICR</name>
<dbReference type="KEGG" id="vnx:VNE69_05228"/>
<proteinExistence type="predicted"/>
<dbReference type="AlphaFoldDB" id="A0AAX4JCF5"/>
<evidence type="ECO:0000313" key="2">
    <source>
        <dbReference type="EMBL" id="WUR03639.1"/>
    </source>
</evidence>
<accession>A0AAX4JCF5</accession>
<feature type="compositionally biased region" description="Basic and acidic residues" evidence="1">
    <location>
        <begin position="271"/>
        <end position="284"/>
    </location>
</feature>
<feature type="compositionally biased region" description="Low complexity" evidence="1">
    <location>
        <begin position="285"/>
        <end position="315"/>
    </location>
</feature>
<gene>
    <name evidence="2" type="ORF">VNE69_05228</name>
</gene>
<organism evidence="2 3">
    <name type="scientific">Vairimorpha necatrix</name>
    <dbReference type="NCBI Taxonomy" id="6039"/>
    <lineage>
        <taxon>Eukaryota</taxon>
        <taxon>Fungi</taxon>
        <taxon>Fungi incertae sedis</taxon>
        <taxon>Microsporidia</taxon>
        <taxon>Nosematidae</taxon>
        <taxon>Vairimorpha</taxon>
    </lineage>
</organism>
<feature type="region of interest" description="Disordered" evidence="1">
    <location>
        <begin position="266"/>
        <end position="315"/>
    </location>
</feature>
<protein>
    <submittedName>
        <fullName evidence="2">SP-containing membrane protein</fullName>
    </submittedName>
</protein>
<dbReference type="GeneID" id="90541452"/>